<feature type="region of interest" description="Disordered" evidence="4">
    <location>
        <begin position="122"/>
        <end position="175"/>
    </location>
</feature>
<dbReference type="GO" id="GO:0005930">
    <property type="term" value="C:axoneme"/>
    <property type="evidence" value="ECO:0007669"/>
    <property type="project" value="UniProtKB-SubCell"/>
</dbReference>
<dbReference type="PANTHER" id="PTHR18849:SF0">
    <property type="entry name" value="CILIA- AND FLAGELLA-ASSOCIATED PROTEIN 410-RELATED"/>
    <property type="match status" value="1"/>
</dbReference>
<dbReference type="SMART" id="SM00446">
    <property type="entry name" value="LRRcap"/>
    <property type="match status" value="1"/>
</dbReference>
<dbReference type="InterPro" id="IPR032675">
    <property type="entry name" value="LRR_dom_sf"/>
</dbReference>
<protein>
    <recommendedName>
        <fullName evidence="5">U2A'/phosphoprotein 32 family A C-terminal domain-containing protein</fullName>
    </recommendedName>
</protein>
<evidence type="ECO:0000259" key="5">
    <source>
        <dbReference type="SMART" id="SM00446"/>
    </source>
</evidence>
<proteinExistence type="predicted"/>
<name>A0AAE0C035_9CHLO</name>
<dbReference type="InterPro" id="IPR003603">
    <property type="entry name" value="U2A'_phosphoprotein32A_C"/>
</dbReference>
<organism evidence="6 7">
    <name type="scientific">Cymbomonas tetramitiformis</name>
    <dbReference type="NCBI Taxonomy" id="36881"/>
    <lineage>
        <taxon>Eukaryota</taxon>
        <taxon>Viridiplantae</taxon>
        <taxon>Chlorophyta</taxon>
        <taxon>Pyramimonadophyceae</taxon>
        <taxon>Pyramimonadales</taxon>
        <taxon>Pyramimonadaceae</taxon>
        <taxon>Cymbomonas</taxon>
    </lineage>
</organism>
<dbReference type="PANTHER" id="PTHR18849">
    <property type="entry name" value="LEUCINE RICH REPEAT PROTEIN"/>
    <property type="match status" value="1"/>
</dbReference>
<dbReference type="Gene3D" id="3.80.10.10">
    <property type="entry name" value="Ribonuclease Inhibitor"/>
    <property type="match status" value="1"/>
</dbReference>
<dbReference type="EMBL" id="LGRX02031124">
    <property type="protein sequence ID" value="KAK3245010.1"/>
    <property type="molecule type" value="Genomic_DNA"/>
</dbReference>
<dbReference type="Pfam" id="PF14580">
    <property type="entry name" value="LRR_9"/>
    <property type="match status" value="1"/>
</dbReference>
<feature type="domain" description="U2A'/phosphoprotein 32 family A C-terminal" evidence="5">
    <location>
        <begin position="103"/>
        <end position="121"/>
    </location>
</feature>
<dbReference type="GO" id="GO:0036064">
    <property type="term" value="C:ciliary basal body"/>
    <property type="evidence" value="ECO:0007669"/>
    <property type="project" value="UniProtKB-ARBA"/>
</dbReference>
<reference evidence="6 7" key="1">
    <citation type="journal article" date="2015" name="Genome Biol. Evol.">
        <title>Comparative Genomics of a Bacterivorous Green Alga Reveals Evolutionary Causalities and Consequences of Phago-Mixotrophic Mode of Nutrition.</title>
        <authorList>
            <person name="Burns J.A."/>
            <person name="Paasch A."/>
            <person name="Narechania A."/>
            <person name="Kim E."/>
        </authorList>
    </citation>
    <scope>NUCLEOTIDE SEQUENCE [LARGE SCALE GENOMIC DNA]</scope>
    <source>
        <strain evidence="6 7">PLY_AMNH</strain>
    </source>
</reference>
<evidence type="ECO:0000256" key="1">
    <source>
        <dbReference type="ARBA" id="ARBA00004430"/>
    </source>
</evidence>
<evidence type="ECO:0000256" key="2">
    <source>
        <dbReference type="ARBA" id="ARBA00022614"/>
    </source>
</evidence>
<dbReference type="SUPFAM" id="SSF52058">
    <property type="entry name" value="L domain-like"/>
    <property type="match status" value="1"/>
</dbReference>
<keyword evidence="3" id="KW-0677">Repeat</keyword>
<comment type="caution">
    <text evidence="6">The sequence shown here is derived from an EMBL/GenBank/DDBJ whole genome shotgun (WGS) entry which is preliminary data.</text>
</comment>
<dbReference type="AlphaFoldDB" id="A0AAE0C035"/>
<evidence type="ECO:0000313" key="7">
    <source>
        <dbReference type="Proteomes" id="UP001190700"/>
    </source>
</evidence>
<feature type="compositionally biased region" description="Basic and acidic residues" evidence="4">
    <location>
        <begin position="122"/>
        <end position="134"/>
    </location>
</feature>
<dbReference type="Proteomes" id="UP001190700">
    <property type="component" value="Unassembled WGS sequence"/>
</dbReference>
<keyword evidence="2" id="KW-0433">Leucine-rich repeat</keyword>
<accession>A0AAE0C035</accession>
<gene>
    <name evidence="6" type="ORF">CYMTET_45402</name>
</gene>
<keyword evidence="7" id="KW-1185">Reference proteome</keyword>
<sequence length="210" mass="23034">MVTLSEEVVLSKTKANSLDRIRNLNLWGSDLSDVSVIARMANVEVLSLSVNRVKSLAHFEKCSKLSELYLRKNEVGCLSQVHHLKGLKNLRVLWLCDNPCAEEEDYRLRVIRQLPQLTKLDHANIGDEERDAAKNAKPIPTSQSDADPSPASSPAPVPAKETAPSPPANAGKSGTSNNVLYAVMALIAELDEEALSIVKTEIEQRIDSLK</sequence>
<evidence type="ECO:0000256" key="4">
    <source>
        <dbReference type="SAM" id="MobiDB-lite"/>
    </source>
</evidence>
<dbReference type="FunFam" id="3.80.10.10:FF:000094">
    <property type="entry name" value="protein C21orf2 isoform X1"/>
    <property type="match status" value="1"/>
</dbReference>
<comment type="subcellular location">
    <subcellularLocation>
        <location evidence="1">Cytoplasm</location>
        <location evidence="1">Cytoskeleton</location>
        <location evidence="1">Cilium axoneme</location>
    </subcellularLocation>
</comment>
<evidence type="ECO:0000313" key="6">
    <source>
        <dbReference type="EMBL" id="KAK3245010.1"/>
    </source>
</evidence>
<evidence type="ECO:0000256" key="3">
    <source>
        <dbReference type="ARBA" id="ARBA00022737"/>
    </source>
</evidence>